<dbReference type="RefSeq" id="WP_004077689.1">
    <property type="nucleotide sequence ID" value="NZ_CM001436.1"/>
</dbReference>
<evidence type="ECO:0000313" key="2">
    <source>
        <dbReference type="Proteomes" id="UP000005741"/>
    </source>
</evidence>
<evidence type="ECO:0008006" key="3">
    <source>
        <dbReference type="Google" id="ProtNLM"/>
    </source>
</evidence>
<name>H1YWK3_9EURY</name>
<dbReference type="OrthoDB" id="49941at2157"/>
<gene>
    <name evidence="1" type="ORF">Metlim_1704</name>
</gene>
<dbReference type="Pfam" id="PF04322">
    <property type="entry name" value="DUF473"/>
    <property type="match status" value="1"/>
</dbReference>
<sequence>MIVSALTGISPNIITELKKGKPRTLELYSAHNIITLTEILPGDHIFMTDVDLEDVCTGDRGIIAEVQSINITMKRVTEWINPLLCEEKERMSARIKLKYIDMALAKRVEGREWAKPTSVCLYESSVYHAG</sequence>
<evidence type="ECO:0000313" key="1">
    <source>
        <dbReference type="EMBL" id="EHQ35805.1"/>
    </source>
</evidence>
<dbReference type="STRING" id="937775.Metlim_1704"/>
<reference evidence="1 2" key="1">
    <citation type="submission" date="2011-10" db="EMBL/GenBank/DDBJ databases">
        <title>The Improved High-Quality Draft genome of Methanoplanus limicola DSM 2279.</title>
        <authorList>
            <consortium name="US DOE Joint Genome Institute (JGI-PGF)"/>
            <person name="Lucas S."/>
            <person name="Copeland A."/>
            <person name="Lapidus A."/>
            <person name="Glavina del Rio T."/>
            <person name="Dalin E."/>
            <person name="Tice H."/>
            <person name="Bruce D."/>
            <person name="Goodwin L."/>
            <person name="Pitluck S."/>
            <person name="Peters L."/>
            <person name="Mikhailova N."/>
            <person name="Lu M."/>
            <person name="Kyrpides N."/>
            <person name="Mavromatis K."/>
            <person name="Ivanova N."/>
            <person name="Markowitz V."/>
            <person name="Cheng J.-F."/>
            <person name="Hugenholtz P."/>
            <person name="Woyke T."/>
            <person name="Wu D."/>
            <person name="Wirth R."/>
            <person name="Brambilla E.-M."/>
            <person name="Klenk H.-P."/>
            <person name="Eisen J.A."/>
        </authorList>
    </citation>
    <scope>NUCLEOTIDE SEQUENCE [LARGE SCALE GENOMIC DNA]</scope>
    <source>
        <strain evidence="1 2">DSM 2279</strain>
    </source>
</reference>
<proteinExistence type="predicted"/>
<dbReference type="EMBL" id="CM001436">
    <property type="protein sequence ID" value="EHQ35805.1"/>
    <property type="molecule type" value="Genomic_DNA"/>
</dbReference>
<dbReference type="Proteomes" id="UP000005741">
    <property type="component" value="Chromosome"/>
</dbReference>
<dbReference type="InterPro" id="IPR007417">
    <property type="entry name" value="DUF473"/>
</dbReference>
<dbReference type="AlphaFoldDB" id="H1YWK3"/>
<dbReference type="HOGENOM" id="CLU_144580_1_0_2"/>
<organism evidence="1 2">
    <name type="scientific">Methanoplanus limicola DSM 2279</name>
    <dbReference type="NCBI Taxonomy" id="937775"/>
    <lineage>
        <taxon>Archaea</taxon>
        <taxon>Methanobacteriati</taxon>
        <taxon>Methanobacteriota</taxon>
        <taxon>Stenosarchaea group</taxon>
        <taxon>Methanomicrobia</taxon>
        <taxon>Methanomicrobiales</taxon>
        <taxon>Methanomicrobiaceae</taxon>
        <taxon>Methanoplanus</taxon>
    </lineage>
</organism>
<protein>
    <recommendedName>
        <fullName evidence="3">DUF473 domain-containing protein</fullName>
    </recommendedName>
</protein>
<keyword evidence="2" id="KW-1185">Reference proteome</keyword>
<dbReference type="InParanoid" id="H1YWK3"/>
<accession>H1YWK3</accession>